<dbReference type="Proteomes" id="UP001163731">
    <property type="component" value="Unassembled WGS sequence"/>
</dbReference>
<evidence type="ECO:0008006" key="3">
    <source>
        <dbReference type="Google" id="ProtNLM"/>
    </source>
</evidence>
<evidence type="ECO:0000313" key="2">
    <source>
        <dbReference type="Proteomes" id="UP001163731"/>
    </source>
</evidence>
<dbReference type="RefSeq" id="WP_264748237.1">
    <property type="nucleotide sequence ID" value="NZ_JAPDHW010000001.1"/>
</dbReference>
<organism evidence="1 2">
    <name type="scientific">Chryseobacterium kimseyorum</name>
    <dbReference type="NCBI Taxonomy" id="2984028"/>
    <lineage>
        <taxon>Bacteria</taxon>
        <taxon>Pseudomonadati</taxon>
        <taxon>Bacteroidota</taxon>
        <taxon>Flavobacteriia</taxon>
        <taxon>Flavobacteriales</taxon>
        <taxon>Weeksellaceae</taxon>
        <taxon>Chryseobacterium group</taxon>
        <taxon>Chryseobacterium</taxon>
    </lineage>
</organism>
<gene>
    <name evidence="1" type="ORF">OMO38_00220</name>
</gene>
<evidence type="ECO:0000313" key="1">
    <source>
        <dbReference type="EMBL" id="MCW3166939.1"/>
    </source>
</evidence>
<name>A0ABT3HT17_9FLAO</name>
<proteinExistence type="predicted"/>
<keyword evidence="2" id="KW-1185">Reference proteome</keyword>
<reference evidence="1" key="1">
    <citation type="submission" date="2022-10" db="EMBL/GenBank/DDBJ databases">
        <title>Chryseobacterium babae sp. nov. isolated from the gut of the beetle Oryctes rhinoceros, and Chryseobacterium kimseyorum sp. nov., isolated from a stick insect rearing cage.</title>
        <authorList>
            <person name="Shelomi M."/>
            <person name="Han C.-J."/>
            <person name="Chen W.-M."/>
            <person name="Chen H.-K."/>
            <person name="Liaw S.-J."/>
            <person name="Muhle E."/>
            <person name="Clermont D."/>
        </authorList>
    </citation>
    <scope>NUCLEOTIDE SEQUENCE</scope>
    <source>
        <strain evidence="1">09-1422</strain>
    </source>
</reference>
<accession>A0ABT3HT17</accession>
<protein>
    <recommendedName>
        <fullName evidence="3">Auto-transporter adhesin head GIN domain-containing protein</fullName>
    </recommendedName>
</protein>
<sequence>MQFIDFKEEHFTQNEETGDYSIIISKDEIGYGEIEILEKQDDNHYSKAEYELEDSVENVTIKMKKPGEIRVNF</sequence>
<comment type="caution">
    <text evidence="1">The sequence shown here is derived from an EMBL/GenBank/DDBJ whole genome shotgun (WGS) entry which is preliminary data.</text>
</comment>
<dbReference type="EMBL" id="JAPDHW010000001">
    <property type="protein sequence ID" value="MCW3166939.1"/>
    <property type="molecule type" value="Genomic_DNA"/>
</dbReference>